<evidence type="ECO:0000256" key="1">
    <source>
        <dbReference type="SAM" id="MobiDB-lite"/>
    </source>
</evidence>
<feature type="transmembrane region" description="Helical" evidence="2">
    <location>
        <begin position="211"/>
        <end position="236"/>
    </location>
</feature>
<feature type="region of interest" description="Disordered" evidence="1">
    <location>
        <begin position="145"/>
        <end position="182"/>
    </location>
</feature>
<name>A0ABV4P3A4_9GAMM</name>
<dbReference type="RefSeq" id="WP_371840603.1">
    <property type="nucleotide sequence ID" value="NZ_JBGMEK010000058.1"/>
</dbReference>
<keyword evidence="4" id="KW-1185">Reference proteome</keyword>
<organism evidence="3 4">
    <name type="scientific">Microbulbifer epialgicus</name>
    <dbReference type="NCBI Taxonomy" id="393907"/>
    <lineage>
        <taxon>Bacteria</taxon>
        <taxon>Pseudomonadati</taxon>
        <taxon>Pseudomonadota</taxon>
        <taxon>Gammaproteobacteria</taxon>
        <taxon>Cellvibrionales</taxon>
        <taxon>Microbulbiferaceae</taxon>
        <taxon>Microbulbifer</taxon>
    </lineage>
</organism>
<proteinExistence type="predicted"/>
<accession>A0ABV4P3A4</accession>
<protein>
    <submittedName>
        <fullName evidence="3">Uncharacterized protein</fullName>
    </submittedName>
</protein>
<keyword evidence="2" id="KW-0472">Membrane</keyword>
<sequence>MHFASFPANFAVWTTFLRTGTHPISFESFTLRATGDESDNLRHKVTGGEMAGQDLYQVVSTGRTLHAKGSDQVVRDAAKLFAIPEPQARRLLLKGWVIKDQLASSQALELRAGLQKIGLRVEVCPAGKFDNQQLIARIKVAQRHKARAAKGAPPSDSNSAGRSHENQPKRAPGKRSAATKVEATVTAKASTGGQQFIGDSKPPITSFWGRALVGLLPALVLPVIFMGVAALCLYGAGYALWQIPMAAWQGELSGGVVAFSLLMAACFIFLLSLFVFPYLWFPRNVGPKPSEIPLNRSEGRELFRLFEQLSEKTGLPRVQEVTLSPDAQVFTAPTFAQVMRQELPLNVGLASVASLRGGEGMALVARGLGLYQGKLHGLLAWLVLDGVYRLERMQWALENERSALCTSGEPNRLQKPLHQLLVACGYFLLPLVERLEGLHRTLTKGSAKYLESRADLWAADLIGSEAFAAFAERWHRLIHADLIVAETGREAAALGQCFENIPAAVAWILDNLDEETCKAIELAMGQTSDPWDACEAADLKRVDAVQQRGLDARIRRAFSLQDLFTDFARQAASVSTAGAGPDCQVVENRRLLCASREVAEAVQVLDTYFNRLPPHSFLPLRRSTSEDMQGMDLQTSIDWLRGKLVELREMRGRSEALRQHMAAMQLGVALIRNKVRINPQDYSLKSASLASAQEAVAVKRSELEETEKQLQQIYAVFYQRLCLALVAMPTKERQEARNLLRHLAAYEALATHLERLAGYGRSLALIAQYLSPGLGERELVQKYLALAARELDATFATVESSDLLKAQGLDSALCIKAKREPLQLLPQRHKEALALVQALEARCKYASSVILEHYQVKLATLLNSCLEREQQMQLNPLRLLRTV</sequence>
<gene>
    <name evidence="3" type="ORF">ACCI49_18325</name>
</gene>
<evidence type="ECO:0000313" key="4">
    <source>
        <dbReference type="Proteomes" id="UP001569428"/>
    </source>
</evidence>
<evidence type="ECO:0000256" key="2">
    <source>
        <dbReference type="SAM" id="Phobius"/>
    </source>
</evidence>
<feature type="transmembrane region" description="Helical" evidence="2">
    <location>
        <begin position="256"/>
        <end position="281"/>
    </location>
</feature>
<reference evidence="3 4" key="1">
    <citation type="submission" date="2024-08" db="EMBL/GenBank/DDBJ databases">
        <authorList>
            <person name="Ishaq N."/>
        </authorList>
    </citation>
    <scope>NUCLEOTIDE SEQUENCE [LARGE SCALE GENOMIC DNA]</scope>
    <source>
        <strain evidence="3 4">DSM 18651</strain>
    </source>
</reference>
<keyword evidence="2" id="KW-1133">Transmembrane helix</keyword>
<comment type="caution">
    <text evidence="3">The sequence shown here is derived from an EMBL/GenBank/DDBJ whole genome shotgun (WGS) entry which is preliminary data.</text>
</comment>
<dbReference type="Proteomes" id="UP001569428">
    <property type="component" value="Unassembled WGS sequence"/>
</dbReference>
<evidence type="ECO:0000313" key="3">
    <source>
        <dbReference type="EMBL" id="MFA0812870.1"/>
    </source>
</evidence>
<dbReference type="EMBL" id="JBGMEK010000058">
    <property type="protein sequence ID" value="MFA0812870.1"/>
    <property type="molecule type" value="Genomic_DNA"/>
</dbReference>
<keyword evidence="2" id="KW-0812">Transmembrane</keyword>